<dbReference type="Gene3D" id="3.40.50.1220">
    <property type="entry name" value="TPP-binding domain"/>
    <property type="match status" value="1"/>
</dbReference>
<evidence type="ECO:0000259" key="4">
    <source>
        <dbReference type="Pfam" id="PF00205"/>
    </source>
</evidence>
<dbReference type="InterPro" id="IPR011766">
    <property type="entry name" value="TPP_enzyme_TPP-bd"/>
</dbReference>
<gene>
    <name evidence="7" type="ORF">DRW41_04540</name>
</gene>
<dbReference type="PANTHER" id="PTHR18968">
    <property type="entry name" value="THIAMINE PYROPHOSPHATE ENZYMES"/>
    <property type="match status" value="1"/>
</dbReference>
<sequence>MKAADVLVKCLENEGVEFIFGIVGTEVLALVDSLSKSDLIQFINVRHEEGAAFMADVYGRLSGKTGVCLATLGPGATNLVTGTASAQLDHSPLVSLIGQADTKRHHEESHQYVDLVKLFEPVTKDCTQIVNPETLPTVIRKAFKFAAMEKPGAAAIVIPEDILTTDLTKQPLAATPPPRSVPTGESVDAAVQLIKKHAKPYLLIGNGLVRQDAVSELRTFIDTLNAPVSHSFKAKGILEPSHPQNYLTFGFNEKDEALSGIGEADLLIVIGFDFSEKLPEHWNKKQLPVLHIDSLPAETNEYYPVAAELVGNIKETLRLLNQSEITKKAWVPSGNLKAAMMDAFKLNKQPHSEKMSIEEVLQSIEKLTPNETVLISDVGDHKVAIARTYQPKMPNRLVISNGLATMGIAIPGCIGAKLACPDAPVIAVTGDGGALMHFAELETARRLGLSFLVIVINDLKLKLEVKQMEKKFGESYGVRFDNPDYTKLAESFGIDGKRVATLTEFETALTHYLSEPKGIALIELLM</sequence>
<dbReference type="InterPro" id="IPR000399">
    <property type="entry name" value="TPP-bd_CS"/>
</dbReference>
<dbReference type="GO" id="GO:0003984">
    <property type="term" value="F:acetolactate synthase activity"/>
    <property type="evidence" value="ECO:0007669"/>
    <property type="project" value="TreeGrafter"/>
</dbReference>
<evidence type="ECO:0000256" key="1">
    <source>
        <dbReference type="ARBA" id="ARBA00007812"/>
    </source>
</evidence>
<accession>A0A3D8GWK0</accession>
<reference evidence="7 8" key="1">
    <citation type="submission" date="2018-07" db="EMBL/GenBank/DDBJ databases">
        <title>Bacillus sp. YLB-04 draft genome sequence.</title>
        <authorList>
            <person name="Yu L."/>
            <person name="Tang X."/>
        </authorList>
    </citation>
    <scope>NUCLEOTIDE SEQUENCE [LARGE SCALE GENOMIC DNA]</scope>
    <source>
        <strain evidence="7 8">YLB-04</strain>
    </source>
</reference>
<evidence type="ECO:0000256" key="3">
    <source>
        <dbReference type="RuleBase" id="RU362132"/>
    </source>
</evidence>
<dbReference type="EMBL" id="QNQT01000001">
    <property type="protein sequence ID" value="RDU38830.1"/>
    <property type="molecule type" value="Genomic_DNA"/>
</dbReference>
<comment type="similarity">
    <text evidence="1 3">Belongs to the TPP enzyme family.</text>
</comment>
<dbReference type="InterPro" id="IPR012001">
    <property type="entry name" value="Thiamin_PyroP_enz_TPP-bd_dom"/>
</dbReference>
<proteinExistence type="inferred from homology"/>
<dbReference type="Pfam" id="PF00205">
    <property type="entry name" value="TPP_enzyme_M"/>
    <property type="match status" value="1"/>
</dbReference>
<name>A0A3D8GWK0_9BACI</name>
<feature type="domain" description="Thiamine pyrophosphate enzyme N-terminal TPP-binding" evidence="6">
    <location>
        <begin position="1"/>
        <end position="115"/>
    </location>
</feature>
<dbReference type="SUPFAM" id="SSF52467">
    <property type="entry name" value="DHS-like NAD/FAD-binding domain"/>
    <property type="match status" value="1"/>
</dbReference>
<dbReference type="InterPro" id="IPR029061">
    <property type="entry name" value="THDP-binding"/>
</dbReference>
<dbReference type="InterPro" id="IPR029035">
    <property type="entry name" value="DHS-like_NAD/FAD-binding_dom"/>
</dbReference>
<feature type="domain" description="Thiamine pyrophosphate enzyme central" evidence="4">
    <location>
        <begin position="187"/>
        <end position="319"/>
    </location>
</feature>
<dbReference type="GO" id="GO:0050660">
    <property type="term" value="F:flavin adenine dinucleotide binding"/>
    <property type="evidence" value="ECO:0007669"/>
    <property type="project" value="TreeGrafter"/>
</dbReference>
<dbReference type="GO" id="GO:0030976">
    <property type="term" value="F:thiamine pyrophosphate binding"/>
    <property type="evidence" value="ECO:0007669"/>
    <property type="project" value="InterPro"/>
</dbReference>
<dbReference type="AlphaFoldDB" id="A0A3D8GWK0"/>
<dbReference type="GO" id="GO:0005948">
    <property type="term" value="C:acetolactate synthase complex"/>
    <property type="evidence" value="ECO:0007669"/>
    <property type="project" value="TreeGrafter"/>
</dbReference>
<dbReference type="PANTHER" id="PTHR18968:SF129">
    <property type="entry name" value="ACETOLACTATE SYNTHASE"/>
    <property type="match status" value="1"/>
</dbReference>
<dbReference type="RefSeq" id="WP_115450745.1">
    <property type="nucleotide sequence ID" value="NZ_QNQT01000001.1"/>
</dbReference>
<keyword evidence="2 3" id="KW-0786">Thiamine pyrophosphate</keyword>
<dbReference type="SUPFAM" id="SSF52518">
    <property type="entry name" value="Thiamin diphosphate-binding fold (THDP-binding)"/>
    <property type="match status" value="2"/>
</dbReference>
<dbReference type="GO" id="GO:0000287">
    <property type="term" value="F:magnesium ion binding"/>
    <property type="evidence" value="ECO:0007669"/>
    <property type="project" value="InterPro"/>
</dbReference>
<dbReference type="GO" id="GO:0009097">
    <property type="term" value="P:isoleucine biosynthetic process"/>
    <property type="evidence" value="ECO:0007669"/>
    <property type="project" value="TreeGrafter"/>
</dbReference>
<evidence type="ECO:0000259" key="5">
    <source>
        <dbReference type="Pfam" id="PF02775"/>
    </source>
</evidence>
<dbReference type="Proteomes" id="UP000257144">
    <property type="component" value="Unassembled WGS sequence"/>
</dbReference>
<dbReference type="FunFam" id="3.40.50.970:FF:000007">
    <property type="entry name" value="Acetolactate synthase"/>
    <property type="match status" value="1"/>
</dbReference>
<evidence type="ECO:0000313" key="7">
    <source>
        <dbReference type="EMBL" id="RDU38830.1"/>
    </source>
</evidence>
<feature type="domain" description="Thiamine pyrophosphate enzyme TPP-binding" evidence="5">
    <location>
        <begin position="377"/>
        <end position="523"/>
    </location>
</feature>
<dbReference type="Pfam" id="PF02776">
    <property type="entry name" value="TPP_enzyme_N"/>
    <property type="match status" value="1"/>
</dbReference>
<protein>
    <submittedName>
        <fullName evidence="7">Acetolactate synthase large subunit</fullName>
    </submittedName>
</protein>
<dbReference type="OrthoDB" id="4494979at2"/>
<evidence type="ECO:0000313" key="8">
    <source>
        <dbReference type="Proteomes" id="UP000257144"/>
    </source>
</evidence>
<dbReference type="CDD" id="cd07035">
    <property type="entry name" value="TPP_PYR_POX_like"/>
    <property type="match status" value="1"/>
</dbReference>
<keyword evidence="8" id="KW-1185">Reference proteome</keyword>
<evidence type="ECO:0000256" key="2">
    <source>
        <dbReference type="ARBA" id="ARBA00023052"/>
    </source>
</evidence>
<organism evidence="7 8">
    <name type="scientific">Neobacillus piezotolerans</name>
    <dbReference type="NCBI Taxonomy" id="2259171"/>
    <lineage>
        <taxon>Bacteria</taxon>
        <taxon>Bacillati</taxon>
        <taxon>Bacillota</taxon>
        <taxon>Bacilli</taxon>
        <taxon>Bacillales</taxon>
        <taxon>Bacillaceae</taxon>
        <taxon>Neobacillus</taxon>
    </lineage>
</organism>
<dbReference type="Gene3D" id="3.40.50.970">
    <property type="match status" value="2"/>
</dbReference>
<dbReference type="GO" id="GO:0009099">
    <property type="term" value="P:L-valine biosynthetic process"/>
    <property type="evidence" value="ECO:0007669"/>
    <property type="project" value="TreeGrafter"/>
</dbReference>
<dbReference type="InterPro" id="IPR045229">
    <property type="entry name" value="TPP_enz"/>
</dbReference>
<dbReference type="PROSITE" id="PS00187">
    <property type="entry name" value="TPP_ENZYMES"/>
    <property type="match status" value="1"/>
</dbReference>
<dbReference type="NCBIfam" id="NF006187">
    <property type="entry name" value="PRK08322.1"/>
    <property type="match status" value="1"/>
</dbReference>
<dbReference type="Pfam" id="PF02775">
    <property type="entry name" value="TPP_enzyme_C"/>
    <property type="match status" value="1"/>
</dbReference>
<evidence type="ECO:0000259" key="6">
    <source>
        <dbReference type="Pfam" id="PF02776"/>
    </source>
</evidence>
<dbReference type="InterPro" id="IPR012000">
    <property type="entry name" value="Thiamin_PyroP_enz_cen_dom"/>
</dbReference>
<comment type="caution">
    <text evidence="7">The sequence shown here is derived from an EMBL/GenBank/DDBJ whole genome shotgun (WGS) entry which is preliminary data.</text>
</comment>